<dbReference type="RefSeq" id="WP_046277985.1">
    <property type="nucleotide sequence ID" value="NZ_LATL02000051.1"/>
</dbReference>
<dbReference type="PATRIC" id="fig|1637645.4.peg.893"/>
<evidence type="ECO:0000313" key="2">
    <source>
        <dbReference type="EMBL" id="KKD38598.1"/>
    </source>
</evidence>
<dbReference type="CDD" id="cd02969">
    <property type="entry name" value="PRX_like1"/>
    <property type="match status" value="1"/>
</dbReference>
<dbReference type="PANTHER" id="PTHR43640:SF1">
    <property type="entry name" value="THIOREDOXIN-DEPENDENT PEROXIREDOXIN"/>
    <property type="match status" value="1"/>
</dbReference>
<dbReference type="InterPro" id="IPR036249">
    <property type="entry name" value="Thioredoxin-like_sf"/>
</dbReference>
<organism evidence="2 3">
    <name type="scientific">Limnoraphis robusta CS-951</name>
    <dbReference type="NCBI Taxonomy" id="1637645"/>
    <lineage>
        <taxon>Bacteria</taxon>
        <taxon>Bacillati</taxon>
        <taxon>Cyanobacteriota</taxon>
        <taxon>Cyanophyceae</taxon>
        <taxon>Oscillatoriophycideae</taxon>
        <taxon>Oscillatoriales</taxon>
        <taxon>Sirenicapillariaceae</taxon>
        <taxon>Limnoraphis</taxon>
    </lineage>
</organism>
<dbReference type="InterPro" id="IPR000866">
    <property type="entry name" value="AhpC/TSA"/>
</dbReference>
<protein>
    <submittedName>
        <fullName evidence="2">Alkyl hydroperoxide reductase</fullName>
    </submittedName>
</protein>
<dbReference type="InterPro" id="IPR013766">
    <property type="entry name" value="Thioredoxin_domain"/>
</dbReference>
<dbReference type="Gene3D" id="3.40.30.10">
    <property type="entry name" value="Glutaredoxin"/>
    <property type="match status" value="1"/>
</dbReference>
<proteinExistence type="predicted"/>
<accession>A0A0F5YIL9</accession>
<evidence type="ECO:0000259" key="1">
    <source>
        <dbReference type="PROSITE" id="PS51352"/>
    </source>
</evidence>
<dbReference type="OrthoDB" id="9809746at2"/>
<dbReference type="GO" id="GO:0016491">
    <property type="term" value="F:oxidoreductase activity"/>
    <property type="evidence" value="ECO:0007669"/>
    <property type="project" value="InterPro"/>
</dbReference>
<dbReference type="PROSITE" id="PS51352">
    <property type="entry name" value="THIOREDOXIN_2"/>
    <property type="match status" value="1"/>
</dbReference>
<dbReference type="Proteomes" id="UP000033607">
    <property type="component" value="Unassembled WGS sequence"/>
</dbReference>
<dbReference type="AlphaFoldDB" id="A0A0F5YIL9"/>
<feature type="domain" description="Thioredoxin" evidence="1">
    <location>
        <begin position="9"/>
        <end position="165"/>
    </location>
</feature>
<dbReference type="SUPFAM" id="SSF52833">
    <property type="entry name" value="Thioredoxin-like"/>
    <property type="match status" value="1"/>
</dbReference>
<comment type="caution">
    <text evidence="2">The sequence shown here is derived from an EMBL/GenBank/DDBJ whole genome shotgun (WGS) entry which is preliminary data.</text>
</comment>
<name>A0A0F5YIL9_9CYAN</name>
<dbReference type="InterPro" id="IPR047262">
    <property type="entry name" value="PRX-like1"/>
</dbReference>
<gene>
    <name evidence="2" type="ORF">WN50_07910</name>
</gene>
<dbReference type="GO" id="GO:0016209">
    <property type="term" value="F:antioxidant activity"/>
    <property type="evidence" value="ECO:0007669"/>
    <property type="project" value="InterPro"/>
</dbReference>
<evidence type="ECO:0000313" key="3">
    <source>
        <dbReference type="Proteomes" id="UP000033607"/>
    </source>
</evidence>
<dbReference type="EMBL" id="LATL02000051">
    <property type="protein sequence ID" value="KKD38598.1"/>
    <property type="molecule type" value="Genomic_DNA"/>
</dbReference>
<dbReference type="PANTHER" id="PTHR43640">
    <property type="entry name" value="OS07G0260300 PROTEIN"/>
    <property type="match status" value="1"/>
</dbReference>
<sequence length="193" mass="21210">MALTTSTMLALSTPAPDFQLPDVTTGEIISLETFADKKALLVMFICRHCPFVKHVQNELAKIGKDYVSKGLGIVAISANSVQTHPGDAPDQLKEMAQELGFNFPYCYDETQEVAKKYTAACTPDFFVFDSDRQLVYRGQLDESRPSNGKPVTGQDLRAALDAVLDNQTVSMDQVPSVGCNIKWHPGSEPQYFG</sequence>
<dbReference type="Pfam" id="PF00578">
    <property type="entry name" value="AhpC-TSA"/>
    <property type="match status" value="1"/>
</dbReference>
<reference evidence="2 3" key="1">
    <citation type="submission" date="2015-06" db="EMBL/GenBank/DDBJ databases">
        <title>Draft genome assembly of filamentous brackish cyanobacterium Limnoraphis robusta strain CS-951.</title>
        <authorList>
            <person name="Willis A."/>
            <person name="Parks M."/>
            <person name="Burford M.A."/>
        </authorList>
    </citation>
    <scope>NUCLEOTIDE SEQUENCE [LARGE SCALE GENOMIC DNA]</scope>
    <source>
        <strain evidence="2 3">CS-951</strain>
    </source>
</reference>